<evidence type="ECO:0000256" key="2">
    <source>
        <dbReference type="ARBA" id="ARBA00022898"/>
    </source>
</evidence>
<dbReference type="Gene3D" id="3.90.1150.10">
    <property type="entry name" value="Aspartate Aminotransferase, domain 1"/>
    <property type="match status" value="1"/>
</dbReference>
<dbReference type="InterPro" id="IPR015422">
    <property type="entry name" value="PyrdxlP-dep_Trfase_small"/>
</dbReference>
<name>A0ABQ5RSA0_9CHLO</name>
<organism evidence="4 5">
    <name type="scientific">Volvox africanus</name>
    <dbReference type="NCBI Taxonomy" id="51714"/>
    <lineage>
        <taxon>Eukaryota</taxon>
        <taxon>Viridiplantae</taxon>
        <taxon>Chlorophyta</taxon>
        <taxon>core chlorophytes</taxon>
        <taxon>Chlorophyceae</taxon>
        <taxon>CS clade</taxon>
        <taxon>Chlamydomonadales</taxon>
        <taxon>Volvocaceae</taxon>
        <taxon>Volvox</taxon>
    </lineage>
</organism>
<proteinExistence type="inferred from homology"/>
<accession>A0ABQ5RSA0</accession>
<evidence type="ECO:0000256" key="1">
    <source>
        <dbReference type="ARBA" id="ARBA00007441"/>
    </source>
</evidence>
<keyword evidence="5" id="KW-1185">Reference proteome</keyword>
<dbReference type="InterPro" id="IPR004838">
    <property type="entry name" value="NHTrfase_class1_PyrdxlP-BS"/>
</dbReference>
<sequence>MASEKTTDSQAQIVEQTNRQKGLPAFRLERYFSKWEFKAPYLLCCSDCEPVLLPELLNLMDPDSRTRWENLQLGYGETRGLPALVDEICTLYESVRPDGVIVGAPQECIYLAMLALLKPGDHVVVTYPGYQSLFQVADSLGCLVDLWEVELGEDGSATFPVDRFQALLRPTTRLAVVNFPHNPTGVLPSQADWSLMVDACRGVGCYLFSDEMYRLLEFDPEARLPSAVDVYDKAITLSGLSKAFGLPGLRIGWLAVQPPCYPILSRVAELKDYTTICNAVPSEALALAALRARETLLRRNLEILTANLRAVGAFMGEFRHVIRYCPPAAGSVAFPRLLAASAAGGDGGGESVEVFCERLVTECGVLLLPASVYSHELSAARGHFRIGLGRQDLPACLEVLRGFLKRTALGSNPTS</sequence>
<comment type="similarity">
    <text evidence="1">Belongs to the class-I pyridoxal-phosphate-dependent aminotransferase family.</text>
</comment>
<evidence type="ECO:0000259" key="3">
    <source>
        <dbReference type="Pfam" id="PF00155"/>
    </source>
</evidence>
<evidence type="ECO:0000313" key="4">
    <source>
        <dbReference type="EMBL" id="GLI60467.1"/>
    </source>
</evidence>
<protein>
    <recommendedName>
        <fullName evidence="3">Aminotransferase class I/classII large domain-containing protein</fullName>
    </recommendedName>
</protein>
<gene>
    <name evidence="4" type="ORF">VaNZ11_002625</name>
</gene>
<dbReference type="InterPro" id="IPR015424">
    <property type="entry name" value="PyrdxlP-dep_Trfase"/>
</dbReference>
<evidence type="ECO:0000313" key="5">
    <source>
        <dbReference type="Proteomes" id="UP001165090"/>
    </source>
</evidence>
<dbReference type="SUPFAM" id="SSF53383">
    <property type="entry name" value="PLP-dependent transferases"/>
    <property type="match status" value="1"/>
</dbReference>
<dbReference type="InterPro" id="IPR004839">
    <property type="entry name" value="Aminotransferase_I/II_large"/>
</dbReference>
<dbReference type="PANTHER" id="PTHR43510:SF1">
    <property type="entry name" value="AMINOTRANSFERASE FUNCTION, HYPOTHETICAL (EUROFUNG)"/>
    <property type="match status" value="1"/>
</dbReference>
<dbReference type="EMBL" id="BSDZ01000008">
    <property type="protein sequence ID" value="GLI60467.1"/>
    <property type="molecule type" value="Genomic_DNA"/>
</dbReference>
<dbReference type="Gene3D" id="3.40.640.10">
    <property type="entry name" value="Type I PLP-dependent aspartate aminotransferase-like (Major domain)"/>
    <property type="match status" value="1"/>
</dbReference>
<dbReference type="InterPro" id="IPR015421">
    <property type="entry name" value="PyrdxlP-dep_Trfase_major"/>
</dbReference>
<comment type="caution">
    <text evidence="4">The sequence shown here is derived from an EMBL/GenBank/DDBJ whole genome shotgun (WGS) entry which is preliminary data.</text>
</comment>
<dbReference type="PANTHER" id="PTHR43510">
    <property type="entry name" value="AMINOTRANSFERASE FUNCTION, HYPOTHETICAL (EUROFUNG)"/>
    <property type="match status" value="1"/>
</dbReference>
<dbReference type="PROSITE" id="PS00105">
    <property type="entry name" value="AA_TRANSFER_CLASS_1"/>
    <property type="match status" value="1"/>
</dbReference>
<dbReference type="Proteomes" id="UP001165090">
    <property type="component" value="Unassembled WGS sequence"/>
</dbReference>
<dbReference type="Pfam" id="PF00155">
    <property type="entry name" value="Aminotran_1_2"/>
    <property type="match status" value="1"/>
</dbReference>
<keyword evidence="2" id="KW-0663">Pyridoxal phosphate</keyword>
<reference evidence="4 5" key="1">
    <citation type="journal article" date="2023" name="IScience">
        <title>Expanded male sex-determining region conserved during the evolution of homothallism in the green alga Volvox.</title>
        <authorList>
            <person name="Yamamoto K."/>
            <person name="Matsuzaki R."/>
            <person name="Mahakham W."/>
            <person name="Heman W."/>
            <person name="Sekimoto H."/>
            <person name="Kawachi M."/>
            <person name="Minakuchi Y."/>
            <person name="Toyoda A."/>
            <person name="Nozaki H."/>
        </authorList>
    </citation>
    <scope>NUCLEOTIDE SEQUENCE [LARGE SCALE GENOMIC DNA]</scope>
    <source>
        <strain evidence="4 5">NIES-4468</strain>
    </source>
</reference>
<feature type="domain" description="Aminotransferase class I/classII large" evidence="3">
    <location>
        <begin position="74"/>
        <end position="388"/>
    </location>
</feature>
<dbReference type="CDD" id="cd00609">
    <property type="entry name" value="AAT_like"/>
    <property type="match status" value="1"/>
</dbReference>